<dbReference type="GO" id="GO:0005886">
    <property type="term" value="C:plasma membrane"/>
    <property type="evidence" value="ECO:0007669"/>
    <property type="project" value="UniProtKB-SubCell"/>
</dbReference>
<name>Q6SFH9_9BACT</name>
<feature type="transmembrane region" description="Helical" evidence="6">
    <location>
        <begin position="179"/>
        <end position="199"/>
    </location>
</feature>
<evidence type="ECO:0000313" key="8">
    <source>
        <dbReference type="EMBL" id="AAR38238.1"/>
    </source>
</evidence>
<feature type="transmembrane region" description="Helical" evidence="6">
    <location>
        <begin position="36"/>
        <end position="57"/>
    </location>
</feature>
<proteinExistence type="predicted"/>
<feature type="transmembrane region" description="Helical" evidence="6">
    <location>
        <begin position="69"/>
        <end position="89"/>
    </location>
</feature>
<evidence type="ECO:0000256" key="6">
    <source>
        <dbReference type="SAM" id="Phobius"/>
    </source>
</evidence>
<feature type="domain" description="EamA" evidence="7">
    <location>
        <begin position="8"/>
        <end position="138"/>
    </location>
</feature>
<evidence type="ECO:0000256" key="2">
    <source>
        <dbReference type="ARBA" id="ARBA00022475"/>
    </source>
</evidence>
<feature type="transmembrane region" description="Helical" evidence="6">
    <location>
        <begin position="147"/>
        <end position="167"/>
    </location>
</feature>
<keyword evidence="4 6" id="KW-1133">Transmembrane helix</keyword>
<evidence type="ECO:0000256" key="3">
    <source>
        <dbReference type="ARBA" id="ARBA00022692"/>
    </source>
</evidence>
<dbReference type="InterPro" id="IPR000620">
    <property type="entry name" value="EamA_dom"/>
</dbReference>
<feature type="transmembrane region" description="Helical" evidence="6">
    <location>
        <begin position="122"/>
        <end position="141"/>
    </location>
</feature>
<dbReference type="EMBL" id="AY458647">
    <property type="protein sequence ID" value="AAR38238.1"/>
    <property type="molecule type" value="Genomic_DNA"/>
</dbReference>
<dbReference type="Pfam" id="PF00892">
    <property type="entry name" value="EamA"/>
    <property type="match status" value="2"/>
</dbReference>
<dbReference type="SUPFAM" id="SSF103481">
    <property type="entry name" value="Multidrug resistance efflux transporter EmrE"/>
    <property type="match status" value="2"/>
</dbReference>
<feature type="transmembrane region" description="Helical" evidence="6">
    <location>
        <begin position="95"/>
        <end position="115"/>
    </location>
</feature>
<feature type="transmembrane region" description="Helical" evidence="6">
    <location>
        <begin position="242"/>
        <end position="262"/>
    </location>
</feature>
<feature type="domain" description="EamA" evidence="7">
    <location>
        <begin position="151"/>
        <end position="285"/>
    </location>
</feature>
<dbReference type="AlphaFoldDB" id="Q6SFH9"/>
<dbReference type="InterPro" id="IPR050638">
    <property type="entry name" value="AA-Vitamin_Transporters"/>
</dbReference>
<keyword evidence="3 6" id="KW-0812">Transmembrane</keyword>
<keyword evidence="5 6" id="KW-0472">Membrane</keyword>
<reference evidence="8" key="2">
    <citation type="submission" date="2003-12" db="EMBL/GenBank/DDBJ databases">
        <title>Monterey Bay Coastal Ocean Microbial Observatory environmental clone sequencing.</title>
        <authorList>
            <person name="DeLong E.F."/>
        </authorList>
    </citation>
    <scope>NUCLEOTIDE SEQUENCE</scope>
</reference>
<dbReference type="InterPro" id="IPR037185">
    <property type="entry name" value="EmrE-like"/>
</dbReference>
<organism evidence="8">
    <name type="scientific">uncultured marine bacterium 580</name>
    <dbReference type="NCBI Taxonomy" id="257400"/>
    <lineage>
        <taxon>Bacteria</taxon>
        <taxon>environmental samples</taxon>
    </lineage>
</organism>
<feature type="transmembrane region" description="Helical" evidence="6">
    <location>
        <begin position="268"/>
        <end position="287"/>
    </location>
</feature>
<dbReference type="PANTHER" id="PTHR32322:SF18">
    <property type="entry name" value="S-ADENOSYLMETHIONINE_S-ADENOSYLHOMOCYSTEINE TRANSPORTER"/>
    <property type="match status" value="1"/>
</dbReference>
<reference evidence="8" key="1">
    <citation type="submission" date="2003-11" db="EMBL/GenBank/DDBJ databases">
        <authorList>
            <person name="Heidelberg J.F."/>
            <person name="Eisen J.A."/>
            <person name="Nelson W.C."/>
            <person name="DeLong E.F."/>
        </authorList>
    </citation>
    <scope>NUCLEOTIDE SEQUENCE</scope>
</reference>
<evidence type="ECO:0000256" key="5">
    <source>
        <dbReference type="ARBA" id="ARBA00023136"/>
    </source>
</evidence>
<keyword evidence="2" id="KW-1003">Cell membrane</keyword>
<protein>
    <submittedName>
        <fullName evidence="8">Membrane protein, putative</fullName>
    </submittedName>
</protein>
<sequence>MVNKKLIAIGGVVLLSLIWGVNYPFMKEALLFSSPATFATLRNFFGAIVLFIILILLRKPIATKEMTKLFILGLFQTAGFTGFLIWALVEGGVGKMAILTFTMPMWVAIMAWPLLQEKLTTYQWISVFVCFLGIGFIFDPFNMDNNIRSTCLALASGLSWAIGAILSKRIHHEHPNMDLITMTAWQMLWGSIPLLGVALLLPSQQTTWTPYFLWIVIFNIVFVNAIAYLLWFYALKYLKATLVSMLTFLTPIAAAISAWFLLNEIPNLFETIGFSLILLGLLLLFIYKRPRS</sequence>
<evidence type="ECO:0000259" key="7">
    <source>
        <dbReference type="Pfam" id="PF00892"/>
    </source>
</evidence>
<dbReference type="Gene3D" id="1.10.3730.20">
    <property type="match status" value="1"/>
</dbReference>
<feature type="transmembrane region" description="Helical" evidence="6">
    <location>
        <begin position="211"/>
        <end position="235"/>
    </location>
</feature>
<dbReference type="PANTHER" id="PTHR32322">
    <property type="entry name" value="INNER MEMBRANE TRANSPORTER"/>
    <property type="match status" value="1"/>
</dbReference>
<evidence type="ECO:0000256" key="1">
    <source>
        <dbReference type="ARBA" id="ARBA00004651"/>
    </source>
</evidence>
<accession>Q6SFH9</accession>
<gene>
    <name evidence="8" type="ORF">MBMO_EBAC000-36A07.83</name>
</gene>
<comment type="subcellular location">
    <subcellularLocation>
        <location evidence="1">Cell membrane</location>
        <topology evidence="1">Multi-pass membrane protein</topology>
    </subcellularLocation>
</comment>
<evidence type="ECO:0000256" key="4">
    <source>
        <dbReference type="ARBA" id="ARBA00022989"/>
    </source>
</evidence>